<protein>
    <submittedName>
        <fullName evidence="1">Acetyltransferase</fullName>
    </submittedName>
</protein>
<reference evidence="1 2" key="1">
    <citation type="submission" date="2015-07" db="EMBL/GenBank/DDBJ databases">
        <authorList>
            <person name="Ju K.-S."/>
            <person name="Doroghazi J.R."/>
            <person name="Metcalf W.W."/>
        </authorList>
    </citation>
    <scope>NUCLEOTIDE SEQUENCE [LARGE SCALE GENOMIC DNA]</scope>
    <source>
        <strain evidence="1 2">NRRL B-3589</strain>
    </source>
</reference>
<keyword evidence="2" id="KW-1185">Reference proteome</keyword>
<evidence type="ECO:0000313" key="1">
    <source>
        <dbReference type="EMBL" id="KOG86627.1"/>
    </source>
</evidence>
<sequence>MARPRRIIDCGDFTLRCWRAQEDFAAAFTLIEESLEHLRPWEPWVAGHSEESTRALLANCESKWATGEVYNYAIAKDGAPIGMCQSYRAPEPRGRCLG</sequence>
<dbReference type="SUPFAM" id="SSF55729">
    <property type="entry name" value="Acyl-CoA N-acyltransferases (Nat)"/>
    <property type="match status" value="1"/>
</dbReference>
<name>A0ABR5IZN7_9ACTN</name>
<dbReference type="Proteomes" id="UP000037020">
    <property type="component" value="Unassembled WGS sequence"/>
</dbReference>
<dbReference type="EMBL" id="LGUT01002714">
    <property type="protein sequence ID" value="KOG86627.1"/>
    <property type="molecule type" value="Genomic_DNA"/>
</dbReference>
<proteinExistence type="predicted"/>
<feature type="non-terminal residue" evidence="1">
    <location>
        <position position="98"/>
    </location>
</feature>
<accession>A0ABR5IZN7</accession>
<gene>
    <name evidence="1" type="ORF">ADK38_29975</name>
</gene>
<dbReference type="InterPro" id="IPR016181">
    <property type="entry name" value="Acyl_CoA_acyltransferase"/>
</dbReference>
<dbReference type="Gene3D" id="3.40.630.30">
    <property type="match status" value="1"/>
</dbReference>
<organism evidence="1 2">
    <name type="scientific">Streptomyces varsoviensis</name>
    <dbReference type="NCBI Taxonomy" id="67373"/>
    <lineage>
        <taxon>Bacteria</taxon>
        <taxon>Bacillati</taxon>
        <taxon>Actinomycetota</taxon>
        <taxon>Actinomycetes</taxon>
        <taxon>Kitasatosporales</taxon>
        <taxon>Streptomycetaceae</taxon>
        <taxon>Streptomyces</taxon>
    </lineage>
</organism>
<comment type="caution">
    <text evidence="1">The sequence shown here is derived from an EMBL/GenBank/DDBJ whole genome shotgun (WGS) entry which is preliminary data.</text>
</comment>
<evidence type="ECO:0000313" key="2">
    <source>
        <dbReference type="Proteomes" id="UP000037020"/>
    </source>
</evidence>